<evidence type="ECO:0000256" key="4">
    <source>
        <dbReference type="ARBA" id="ARBA00013170"/>
    </source>
</evidence>
<keyword evidence="13" id="KW-1208">Phospholipid metabolism</keyword>
<evidence type="ECO:0000256" key="15">
    <source>
        <dbReference type="NCBIfam" id="TIGR00560"/>
    </source>
</evidence>
<dbReference type="InterPro" id="IPR004570">
    <property type="entry name" value="Phosphatidylglycerol_P_synth"/>
</dbReference>
<keyword evidence="6" id="KW-0444">Lipid biosynthesis</keyword>
<evidence type="ECO:0000256" key="2">
    <source>
        <dbReference type="ARBA" id="ARBA00005042"/>
    </source>
</evidence>
<keyword evidence="12" id="KW-0594">Phospholipid biosynthesis</keyword>
<evidence type="ECO:0000256" key="8">
    <source>
        <dbReference type="ARBA" id="ARBA00022692"/>
    </source>
</evidence>
<evidence type="ECO:0000256" key="3">
    <source>
        <dbReference type="ARBA" id="ARBA00010441"/>
    </source>
</evidence>
<evidence type="ECO:0000256" key="17">
    <source>
        <dbReference type="SAM" id="Phobius"/>
    </source>
</evidence>
<protein>
    <recommendedName>
        <fullName evidence="5 15">CDP-diacylglycerol--glycerol-3-phosphate 3-phosphatidyltransferase</fullName>
        <ecNumber evidence="4 15">2.7.8.5</ecNumber>
    </recommendedName>
</protein>
<evidence type="ECO:0000256" key="14">
    <source>
        <dbReference type="ARBA" id="ARBA00048586"/>
    </source>
</evidence>
<comment type="catalytic activity">
    <reaction evidence="14">
        <text>a CDP-1,2-diacyl-sn-glycerol + sn-glycerol 3-phosphate = a 1,2-diacyl-sn-glycero-3-phospho-(1'-sn-glycero-3'-phosphate) + CMP + H(+)</text>
        <dbReference type="Rhea" id="RHEA:12593"/>
        <dbReference type="ChEBI" id="CHEBI:15378"/>
        <dbReference type="ChEBI" id="CHEBI:57597"/>
        <dbReference type="ChEBI" id="CHEBI:58332"/>
        <dbReference type="ChEBI" id="CHEBI:60110"/>
        <dbReference type="ChEBI" id="CHEBI:60377"/>
        <dbReference type="EC" id="2.7.8.5"/>
    </reaction>
</comment>
<dbReference type="AlphaFoldDB" id="A0A517TX17"/>
<keyword evidence="8 17" id="KW-0812">Transmembrane</keyword>
<dbReference type="InterPro" id="IPR000462">
    <property type="entry name" value="CDP-OH_P_trans"/>
</dbReference>
<keyword evidence="9 17" id="KW-1133">Transmembrane helix</keyword>
<dbReference type="EC" id="2.7.8.5" evidence="4 15"/>
<evidence type="ECO:0000256" key="6">
    <source>
        <dbReference type="ARBA" id="ARBA00022516"/>
    </source>
</evidence>
<dbReference type="OrthoDB" id="9796672at2"/>
<reference evidence="18 19" key="1">
    <citation type="submission" date="2019-02" db="EMBL/GenBank/DDBJ databases">
        <title>Deep-cultivation of Planctomycetes and their phenomic and genomic characterization uncovers novel biology.</title>
        <authorList>
            <person name="Wiegand S."/>
            <person name="Jogler M."/>
            <person name="Boedeker C."/>
            <person name="Pinto D."/>
            <person name="Vollmers J."/>
            <person name="Rivas-Marin E."/>
            <person name="Kohn T."/>
            <person name="Peeters S.H."/>
            <person name="Heuer A."/>
            <person name="Rast P."/>
            <person name="Oberbeckmann S."/>
            <person name="Bunk B."/>
            <person name="Jeske O."/>
            <person name="Meyerdierks A."/>
            <person name="Storesund J.E."/>
            <person name="Kallscheuer N."/>
            <person name="Luecker S."/>
            <person name="Lage O.M."/>
            <person name="Pohl T."/>
            <person name="Merkel B.J."/>
            <person name="Hornburger P."/>
            <person name="Mueller R.-W."/>
            <person name="Bruemmer F."/>
            <person name="Labrenz M."/>
            <person name="Spormann A.M."/>
            <person name="Op den Camp H."/>
            <person name="Overmann J."/>
            <person name="Amann R."/>
            <person name="Jetten M.S.M."/>
            <person name="Mascher T."/>
            <person name="Medema M.H."/>
            <person name="Devos D.P."/>
            <person name="Kaster A.-K."/>
            <person name="Ovreas L."/>
            <person name="Rohde M."/>
            <person name="Galperin M.Y."/>
            <person name="Jogler C."/>
        </authorList>
    </citation>
    <scope>NUCLEOTIDE SEQUENCE [LARGE SCALE GENOMIC DNA]</scope>
    <source>
        <strain evidence="18 19">I41</strain>
    </source>
</reference>
<dbReference type="GO" id="GO:0016020">
    <property type="term" value="C:membrane"/>
    <property type="evidence" value="ECO:0007669"/>
    <property type="project" value="UniProtKB-SubCell"/>
</dbReference>
<accession>A0A517TX17</accession>
<dbReference type="InterPro" id="IPR050324">
    <property type="entry name" value="CDP-alcohol_PTase-I"/>
</dbReference>
<evidence type="ECO:0000256" key="5">
    <source>
        <dbReference type="ARBA" id="ARBA00014944"/>
    </source>
</evidence>
<dbReference type="GO" id="GO:0046474">
    <property type="term" value="P:glycerophospholipid biosynthetic process"/>
    <property type="evidence" value="ECO:0007669"/>
    <property type="project" value="TreeGrafter"/>
</dbReference>
<dbReference type="PANTHER" id="PTHR14269">
    <property type="entry name" value="CDP-DIACYLGLYCEROL--GLYCEROL-3-PHOSPHATE 3-PHOSPHATIDYLTRANSFERASE-RELATED"/>
    <property type="match status" value="1"/>
</dbReference>
<sequence length="213" mass="23034">MSETALPAAKVKARVLNVPNMVTISRLILAVVLFGLLSAGSYTAALVTFIIAASTDWVDGYWARKYGQVTQLGRILDPFADKMIICGTFIYLAAAPQLPDGTPASGVVAWMATVILARELAVTALRSFIETNGGDFSAKWAGKWKMVFQCLAAGFSIGKLQWFDTATRSFAADLPTWVGSGLNVTLWVALALTIYSGLEYIWVSVKVLKRMDA</sequence>
<dbReference type="PANTHER" id="PTHR14269:SF62">
    <property type="entry name" value="CDP-DIACYLGLYCEROL--GLYCEROL-3-PHOSPHATE 3-PHOSPHATIDYLTRANSFERASE 1, CHLOROPLASTIC"/>
    <property type="match status" value="1"/>
</dbReference>
<evidence type="ECO:0000313" key="19">
    <source>
        <dbReference type="Proteomes" id="UP000317909"/>
    </source>
</evidence>
<comment type="pathway">
    <text evidence="2">Phospholipid metabolism; phosphatidylglycerol biosynthesis; phosphatidylglycerol from CDP-diacylglycerol: step 1/2.</text>
</comment>
<evidence type="ECO:0000256" key="12">
    <source>
        <dbReference type="ARBA" id="ARBA00023209"/>
    </source>
</evidence>
<comment type="similarity">
    <text evidence="3 16">Belongs to the CDP-alcohol phosphatidyltransferase class-I family.</text>
</comment>
<dbReference type="EMBL" id="CP036339">
    <property type="protein sequence ID" value="QDT72918.1"/>
    <property type="molecule type" value="Genomic_DNA"/>
</dbReference>
<evidence type="ECO:0000256" key="9">
    <source>
        <dbReference type="ARBA" id="ARBA00022989"/>
    </source>
</evidence>
<gene>
    <name evidence="18" type="primary">pgsA</name>
    <name evidence="18" type="ORF">I41_21030</name>
</gene>
<name>A0A517TX17_9BACT</name>
<dbReference type="InterPro" id="IPR043130">
    <property type="entry name" value="CDP-OH_PTrfase_TM_dom"/>
</dbReference>
<dbReference type="RefSeq" id="WP_145432436.1">
    <property type="nucleotide sequence ID" value="NZ_CP036339.1"/>
</dbReference>
<evidence type="ECO:0000256" key="16">
    <source>
        <dbReference type="RuleBase" id="RU003750"/>
    </source>
</evidence>
<dbReference type="GO" id="GO:0008444">
    <property type="term" value="F:CDP-diacylglycerol-glycerol-3-phosphate 3-phosphatidyltransferase activity"/>
    <property type="evidence" value="ECO:0007669"/>
    <property type="project" value="UniProtKB-UniRule"/>
</dbReference>
<keyword evidence="11 17" id="KW-0472">Membrane</keyword>
<dbReference type="NCBIfam" id="TIGR00560">
    <property type="entry name" value="pgsA"/>
    <property type="match status" value="1"/>
</dbReference>
<evidence type="ECO:0000313" key="18">
    <source>
        <dbReference type="EMBL" id="QDT72918.1"/>
    </source>
</evidence>
<evidence type="ECO:0000256" key="10">
    <source>
        <dbReference type="ARBA" id="ARBA00023098"/>
    </source>
</evidence>
<dbReference type="PIRSF" id="PIRSF000847">
    <property type="entry name" value="Phos_ph_gly_syn"/>
    <property type="match status" value="1"/>
</dbReference>
<evidence type="ECO:0000256" key="13">
    <source>
        <dbReference type="ARBA" id="ARBA00023264"/>
    </source>
</evidence>
<keyword evidence="10" id="KW-0443">Lipid metabolism</keyword>
<dbReference type="Gene3D" id="1.20.120.1760">
    <property type="match status" value="1"/>
</dbReference>
<dbReference type="InterPro" id="IPR048254">
    <property type="entry name" value="CDP_ALCOHOL_P_TRANSF_CS"/>
</dbReference>
<dbReference type="KEGG" id="llh:I41_21030"/>
<keyword evidence="19" id="KW-1185">Reference proteome</keyword>
<evidence type="ECO:0000256" key="11">
    <source>
        <dbReference type="ARBA" id="ARBA00023136"/>
    </source>
</evidence>
<evidence type="ECO:0000256" key="1">
    <source>
        <dbReference type="ARBA" id="ARBA00004141"/>
    </source>
</evidence>
<dbReference type="Proteomes" id="UP000317909">
    <property type="component" value="Chromosome"/>
</dbReference>
<organism evidence="18 19">
    <name type="scientific">Lacipirellula limnantheis</name>
    <dbReference type="NCBI Taxonomy" id="2528024"/>
    <lineage>
        <taxon>Bacteria</taxon>
        <taxon>Pseudomonadati</taxon>
        <taxon>Planctomycetota</taxon>
        <taxon>Planctomycetia</taxon>
        <taxon>Pirellulales</taxon>
        <taxon>Lacipirellulaceae</taxon>
        <taxon>Lacipirellula</taxon>
    </lineage>
</organism>
<proteinExistence type="inferred from homology"/>
<dbReference type="Pfam" id="PF01066">
    <property type="entry name" value="CDP-OH_P_transf"/>
    <property type="match status" value="1"/>
</dbReference>
<evidence type="ECO:0000256" key="7">
    <source>
        <dbReference type="ARBA" id="ARBA00022679"/>
    </source>
</evidence>
<feature type="transmembrane region" description="Helical" evidence="17">
    <location>
        <begin position="184"/>
        <end position="203"/>
    </location>
</feature>
<comment type="subcellular location">
    <subcellularLocation>
        <location evidence="1">Membrane</location>
        <topology evidence="1">Multi-pass membrane protein</topology>
    </subcellularLocation>
</comment>
<feature type="transmembrane region" description="Helical" evidence="17">
    <location>
        <begin position="27"/>
        <end position="54"/>
    </location>
</feature>
<keyword evidence="7 16" id="KW-0808">Transferase</keyword>
<dbReference type="PROSITE" id="PS00379">
    <property type="entry name" value="CDP_ALCOHOL_P_TRANSF"/>
    <property type="match status" value="1"/>
</dbReference>